<dbReference type="InterPro" id="IPR006315">
    <property type="entry name" value="OM_autotransptr_brl_dom"/>
</dbReference>
<dbReference type="PANTHER" id="PTHR35037">
    <property type="entry name" value="C-TERMINAL REGION OF AIDA-LIKE PROTEIN"/>
    <property type="match status" value="1"/>
</dbReference>
<feature type="domain" description="Autotransporter" evidence="1">
    <location>
        <begin position="893"/>
        <end position="1175"/>
    </location>
</feature>
<dbReference type="Pfam" id="PF03797">
    <property type="entry name" value="Autotransporter"/>
    <property type="match status" value="1"/>
</dbReference>
<dbReference type="EMBL" id="VCLB01000005">
    <property type="protein sequence ID" value="TNB47976.1"/>
    <property type="molecule type" value="Genomic_DNA"/>
</dbReference>
<dbReference type="Pfam" id="PF03212">
    <property type="entry name" value="Pertactin"/>
    <property type="match status" value="1"/>
</dbReference>
<proteinExistence type="predicted"/>
<dbReference type="Proteomes" id="UP000307874">
    <property type="component" value="Unassembled WGS sequence"/>
</dbReference>
<gene>
    <name evidence="2" type="ORF">FF124_10330</name>
</gene>
<sequence length="1175" mass="122122">MRNTVITINERHQTGHFFRQSLIATASTIAIAAFSTCLADGRARADGGACGPPSNDLVICQNASYGDITYTAGTRLTLILNNDNMVVNGTVAVSTTQTSGNADSEIDLNSFQRINGTVSSTSAGGQSLVYAYDGLVNGKLVSTSAGQGNVSVTLSGTEVVGAANSTLVEALHNGNGDSFIVLQQSPDQSTSSISVQSAGGQEAVAAHSKVTGFLSEAKITMNGGMVTAQGANSVGLFSEAGEGEAYVKVSAGSISSDGTAIRARTDKNGLNGHATIEIGETNIFVGKPDITGLIEAQSRNVDFFFNAGSLAHNGTSVVRLEAYGVNVQTGPKTYIESSGVGTAGLEVIAQSATVSMDTPDFRANTLNAKSILLKAAGDGARFSLDSNAADFDALGVGASAIVLDANQKKNVTFEASFERGEYSVDASSKAVIEVIAADGTNATLNFKGASIEPVDSARTTTGNAVLISAPHSAQGASVTLNIATHTDFGWFANTAIRNTVDNSGFQLNINVEDTGFVRGNAVFGGGASTFTMNGGSFDGTIYGDYDPFVHLSSAIVNSSNDHFVWNGGDITGSFLGQDGSDQVTVSLKNAPFDIEAFTFDGGNQNISVQRDVDVFTFQSTRVLKNIDADKIVNFEKLILDDSTVSITQGDLFLYGYGQLFNISIYGDLILRNNSQLTFTQGNNTDIGANILIQDKDSALIALGSGQISAGNDVSNSGTISLKNGVADTLFFVVGNYVGDSGTVSLDVDFSRTAADTIVLSHGISGNTTVQVAPLGAAASPQAIPIIVTYSNPPSSAFSLQNSQITVGAYTYKLTVENQNFYLSPAFGVSLLSSGELEALEGAAASVLADAGVNFQPYIPLYEAYQSALLEMTRLPSLKTRSGGRYEGGAALSSGPAPDAVWGRTGGGFAHFDPQSSTTGYDYDMSSFDMQVGLDGLFLDSAGGALVGGLTAHYRTGEAKVHSRYGDSKIHPDGYGIGGTLTWFGADGFYADAQGELTWYSSELKAENLPFAPEDSDAFGYALSLEAGQAFGIGDGIALTPQAQLSFASVDIDSFTGAYSDHVSFSDGQSLLARAGLAVSKESAWQDVNGEARSANIYGLANLYYEFLGKTTATVTQALEFSSEPDDFTGEVGVGGSIDWQAGKLRYSAFAEITASTGFDTGSYGYGGNVGLKVRF</sequence>
<dbReference type="SUPFAM" id="SSF103515">
    <property type="entry name" value="Autotransporter"/>
    <property type="match status" value="1"/>
</dbReference>
<dbReference type="Gene3D" id="2.40.128.130">
    <property type="entry name" value="Autotransporter beta-domain"/>
    <property type="match status" value="1"/>
</dbReference>
<dbReference type="SUPFAM" id="SSF51126">
    <property type="entry name" value="Pectin lyase-like"/>
    <property type="match status" value="1"/>
</dbReference>
<reference evidence="2 3" key="1">
    <citation type="submission" date="2019-06" db="EMBL/GenBank/DDBJ databases">
        <title>Martelella lutilitoris sp. nov., isolated from a tidal mudflat.</title>
        <authorList>
            <person name="Kim Y.-J."/>
        </authorList>
    </citation>
    <scope>NUCLEOTIDE SEQUENCE [LARGE SCALE GENOMIC DNA]</scope>
    <source>
        <strain evidence="2 3">GH2-6</strain>
    </source>
</reference>
<dbReference type="NCBIfam" id="TIGR01414">
    <property type="entry name" value="autotrans_barl"/>
    <property type="match status" value="1"/>
</dbReference>
<dbReference type="InterPro" id="IPR011050">
    <property type="entry name" value="Pectin_lyase_fold/virulence"/>
</dbReference>
<evidence type="ECO:0000313" key="2">
    <source>
        <dbReference type="EMBL" id="TNB47976.1"/>
    </source>
</evidence>
<dbReference type="InterPro" id="IPR004899">
    <property type="entry name" value="Pertactin_central"/>
</dbReference>
<keyword evidence="3" id="KW-1185">Reference proteome</keyword>
<organism evidence="2 3">
    <name type="scientific">Martelella lutilitoris</name>
    <dbReference type="NCBI Taxonomy" id="2583532"/>
    <lineage>
        <taxon>Bacteria</taxon>
        <taxon>Pseudomonadati</taxon>
        <taxon>Pseudomonadota</taxon>
        <taxon>Alphaproteobacteria</taxon>
        <taxon>Hyphomicrobiales</taxon>
        <taxon>Aurantimonadaceae</taxon>
        <taxon>Martelella</taxon>
    </lineage>
</organism>
<dbReference type="PROSITE" id="PS51208">
    <property type="entry name" value="AUTOTRANSPORTER"/>
    <property type="match status" value="1"/>
</dbReference>
<comment type="caution">
    <text evidence="2">The sequence shown here is derived from an EMBL/GenBank/DDBJ whole genome shotgun (WGS) entry which is preliminary data.</text>
</comment>
<dbReference type="InterPro" id="IPR005546">
    <property type="entry name" value="Autotransporte_beta"/>
</dbReference>
<dbReference type="InterPro" id="IPR012332">
    <property type="entry name" value="Autotransporter_pectin_lyase_C"/>
</dbReference>
<evidence type="ECO:0000259" key="1">
    <source>
        <dbReference type="PROSITE" id="PS51208"/>
    </source>
</evidence>
<dbReference type="Gene3D" id="2.160.20.20">
    <property type="match status" value="1"/>
</dbReference>
<dbReference type="InterPro" id="IPR051551">
    <property type="entry name" value="Autotransporter_adhesion"/>
</dbReference>
<dbReference type="RefSeq" id="WP_138748406.1">
    <property type="nucleotide sequence ID" value="NZ_VCLB01000005.1"/>
</dbReference>
<dbReference type="GO" id="GO:0019867">
    <property type="term" value="C:outer membrane"/>
    <property type="evidence" value="ECO:0007669"/>
    <property type="project" value="InterPro"/>
</dbReference>
<dbReference type="AlphaFoldDB" id="A0A5C4JRE0"/>
<dbReference type="PANTHER" id="PTHR35037:SF2">
    <property type="match status" value="1"/>
</dbReference>
<dbReference type="OrthoDB" id="6053567at2"/>
<dbReference type="InterPro" id="IPR036709">
    <property type="entry name" value="Autotransporte_beta_dom_sf"/>
</dbReference>
<evidence type="ECO:0000313" key="3">
    <source>
        <dbReference type="Proteomes" id="UP000307874"/>
    </source>
</evidence>
<name>A0A5C4JRE0_9HYPH</name>
<dbReference type="SMART" id="SM00869">
    <property type="entry name" value="Autotransporter"/>
    <property type="match status" value="1"/>
</dbReference>
<accession>A0A5C4JRE0</accession>
<protein>
    <submittedName>
        <fullName evidence="2">Autotransporter outer membrane beta-barrel domain-containing protein</fullName>
    </submittedName>
</protein>